<dbReference type="Gene3D" id="2.60.40.10">
    <property type="entry name" value="Immunoglobulins"/>
    <property type="match status" value="2"/>
</dbReference>
<dbReference type="RefSeq" id="WP_262436079.1">
    <property type="nucleotide sequence ID" value="NZ_JACRTF010000001.1"/>
</dbReference>
<evidence type="ECO:0000313" key="2">
    <source>
        <dbReference type="EMBL" id="MBC8595006.1"/>
    </source>
</evidence>
<dbReference type="Gene3D" id="2.60.120.200">
    <property type="match status" value="1"/>
</dbReference>
<evidence type="ECO:0000313" key="3">
    <source>
        <dbReference type="Proteomes" id="UP000651085"/>
    </source>
</evidence>
<organism evidence="2 3">
    <name type="scientific">Jilunia laotingensis</name>
    <dbReference type="NCBI Taxonomy" id="2763675"/>
    <lineage>
        <taxon>Bacteria</taxon>
        <taxon>Pseudomonadati</taxon>
        <taxon>Bacteroidota</taxon>
        <taxon>Bacteroidia</taxon>
        <taxon>Bacteroidales</taxon>
        <taxon>Bacteroidaceae</taxon>
        <taxon>Jilunia</taxon>
    </lineage>
</organism>
<feature type="signal peptide" evidence="1">
    <location>
        <begin position="1"/>
        <end position="21"/>
    </location>
</feature>
<reference evidence="2" key="1">
    <citation type="submission" date="2020-08" db="EMBL/GenBank/DDBJ databases">
        <title>Genome public.</title>
        <authorList>
            <person name="Liu C."/>
            <person name="Sun Q."/>
        </authorList>
    </citation>
    <scope>NUCLEOTIDE SEQUENCE</scope>
    <source>
        <strain evidence="2">N12</strain>
    </source>
</reference>
<keyword evidence="3" id="KW-1185">Reference proteome</keyword>
<gene>
    <name evidence="2" type="ORF">H8744_17495</name>
</gene>
<proteinExistence type="predicted"/>
<dbReference type="Proteomes" id="UP000651085">
    <property type="component" value="Unassembled WGS sequence"/>
</dbReference>
<accession>A0A926IRL1</accession>
<feature type="chain" id="PRO_5039336937" evidence="1">
    <location>
        <begin position="22"/>
        <end position="1060"/>
    </location>
</feature>
<evidence type="ECO:0000256" key="1">
    <source>
        <dbReference type="SAM" id="SignalP"/>
    </source>
</evidence>
<dbReference type="InterPro" id="IPR013783">
    <property type="entry name" value="Ig-like_fold"/>
</dbReference>
<comment type="caution">
    <text evidence="2">The sequence shown here is derived from an EMBL/GenBank/DDBJ whole genome shotgun (WGS) entry which is preliminary data.</text>
</comment>
<dbReference type="AlphaFoldDB" id="A0A926IRL1"/>
<sequence>MKKWVLSTVVIWLMSFVYGVAQTQQSVMPRDKQNVMNLKRMDTATKKEYPKFINLGKDFILKSIQKNITNIPDDQAEVFAFTVFNLNYRTRGVVNFVTNDISSMRMLKDYGGSDGDYAMCAGTMVGDEYWGYLYRIYGGGSMYVSVGLGKLDLETGLFELMFNYNELGFETLLADMTYDPYTDKIYAIGRVSDEDLSSSIIYEIDIKEDGTGFPEYKGLVDKYLFTLSADNGYLYGIANQDNLDPENTTACLYKMDISKIDAGKEEIEYEKIGSGFGKAISYSQTMEFDHTTHKLWWAGEGFYSGEWFGEVDINTGRLINEQSIPGQAQLVAMAIPYQKVADNAPSFARNLKVISGEQGIQTANLTWSNPTKNYQLQPLSELQGVKIYRDGELKATLTNGETSWEEKNIPSGIHTYRVQTYNQAGDGLYKERTLFIGRDIPGRVKDLSLTAEGCKGTLTWKAPTVGKNGGWFDAATITYTIVRMPDNKTMKTGLKETTFEDTVDKLEGYYYIVTASNPEGDGEQAVSNIVSYGPALDVPFVSSLSTVEDFNRWQNVDANHDGNKWTYSSQTALYEYNGNAANDYLATPPLNMKKNTEYRIDYEYQTGGDKNYFEKFEVVWGKSATPESMTNQISLYENLFNPMMTRGRSVMTVPDDDSYVVAFHCISDPEQWMLKLKNISIREYSNIDLSVIELTGNELVNQNKPFIYKMRVVNEGKAKQENFKLQLIDSDTNGVLAEAQGTAIEPGDTIQMEVTWIPLEKGTFNVQGVIDLNGDTFPLDNVSSQKIAVTVQDENADMWTSIGKKGEQGFASPFYVLYKYSQTQTIYYKDELNIKDKSKLVGIGYSYVGSSECENMVDIPVQIYIQNTDADALENGFLPDAGFTLVYEGTIDVNGEENEQFDIDCMFDQAFEYTGKNICVKAVRPLQPLAEGNPYWEIFEDPDHPLRARNYRRDQAYEEGVTDPGKVGVCDVIPYTRLAYRDGETGIQHQTSFKLHAIQQGDKVSLSNLCDEVKLLNVAGVEYYHGNNVTEIPVSGLQNGIYLISARYGDTHAVIKLVIK</sequence>
<protein>
    <submittedName>
        <fullName evidence="2">T9SS type A sorting domain-containing protein</fullName>
    </submittedName>
</protein>
<dbReference type="NCBIfam" id="NF038128">
    <property type="entry name" value="choice_anch_J"/>
    <property type="match status" value="1"/>
</dbReference>
<keyword evidence="1" id="KW-0732">Signal</keyword>
<name>A0A926IRL1_9BACT</name>
<dbReference type="EMBL" id="JACRTF010000001">
    <property type="protein sequence ID" value="MBC8595006.1"/>
    <property type="molecule type" value="Genomic_DNA"/>
</dbReference>